<evidence type="ECO:0008006" key="3">
    <source>
        <dbReference type="Google" id="ProtNLM"/>
    </source>
</evidence>
<protein>
    <recommendedName>
        <fullName evidence="3">Lipocalin-like domain-containing protein</fullName>
    </recommendedName>
</protein>
<sequence>MTRRSLLSIPILLVGVLAACSSPTDESAQSTVDRYLGKWNYDQPDPSSGVNMAELALPTGPQRAPQVGDVVFTRDPQNPNGDIVFGRTDVGCTWRFHAGEDALRLDPPAQLCNNPTSNVSYTITSWTATVDGDAMTEKITAKSHRADRDLDFALPTGARTRTDDGDGAAVSAFVGTWRFDAADPASMRNISVVRAADGVRPAPEQGAVLMTADYGNRITAQTDDGCVWSMLVRGNTAKLDPPVQTCPRPGNTTRTIRSWTAASDGTRQTAIVHGTNEQNAPFTLGYAAMQRV</sequence>
<evidence type="ECO:0000313" key="1">
    <source>
        <dbReference type="EMBL" id="MEE4024135.1"/>
    </source>
</evidence>
<dbReference type="Proteomes" id="UP001335729">
    <property type="component" value="Unassembled WGS sequence"/>
</dbReference>
<gene>
    <name evidence="1" type="ORF">V1Y59_13705</name>
</gene>
<comment type="caution">
    <text evidence="1">The sequence shown here is derived from an EMBL/GenBank/DDBJ whole genome shotgun (WGS) entry which is preliminary data.</text>
</comment>
<dbReference type="EMBL" id="JAZDUE010000010">
    <property type="protein sequence ID" value="MEE4024135.1"/>
    <property type="molecule type" value="Genomic_DNA"/>
</dbReference>
<evidence type="ECO:0000313" key="2">
    <source>
        <dbReference type="Proteomes" id="UP001335729"/>
    </source>
</evidence>
<reference evidence="1 2" key="1">
    <citation type="submission" date="2024-01" db="EMBL/GenBank/DDBJ databases">
        <title>Draft genome sequence of Gordonia sp. PKS22-38.</title>
        <authorList>
            <person name="Suphannarot A."/>
            <person name="Mingma R."/>
        </authorList>
    </citation>
    <scope>NUCLEOTIDE SEQUENCE [LARGE SCALE GENOMIC DNA]</scope>
    <source>
        <strain evidence="1 2">PKS22-38</strain>
    </source>
</reference>
<proteinExistence type="predicted"/>
<dbReference type="PROSITE" id="PS51257">
    <property type="entry name" value="PROKAR_LIPOPROTEIN"/>
    <property type="match status" value="1"/>
</dbReference>
<dbReference type="RefSeq" id="WP_330505519.1">
    <property type="nucleotide sequence ID" value="NZ_JAZDUE010000010.1"/>
</dbReference>
<organism evidence="1 2">
    <name type="scientific">Gordonia prachuapensis</name>
    <dbReference type="NCBI Taxonomy" id="3115651"/>
    <lineage>
        <taxon>Bacteria</taxon>
        <taxon>Bacillati</taxon>
        <taxon>Actinomycetota</taxon>
        <taxon>Actinomycetes</taxon>
        <taxon>Mycobacteriales</taxon>
        <taxon>Gordoniaceae</taxon>
        <taxon>Gordonia</taxon>
    </lineage>
</organism>
<accession>A0ABU7MUY0</accession>
<keyword evidence="2" id="KW-1185">Reference proteome</keyword>
<name>A0ABU7MUY0_9ACTN</name>